<keyword evidence="1" id="KW-0694">RNA-binding</keyword>
<dbReference type="PANTHER" id="PTHR13482">
    <property type="entry name" value="MICRORNA PROCESSOR COMPLEX SUBUNIT DGCR8"/>
    <property type="match status" value="1"/>
</dbReference>
<proteinExistence type="predicted"/>
<dbReference type="Gene3D" id="3.30.160.20">
    <property type="match status" value="2"/>
</dbReference>
<dbReference type="SMART" id="SM00358">
    <property type="entry name" value="DSRM"/>
    <property type="match status" value="3"/>
</dbReference>
<dbReference type="Pfam" id="PF00035">
    <property type="entry name" value="dsrm"/>
    <property type="match status" value="1"/>
</dbReference>
<dbReference type="GO" id="GO:0042802">
    <property type="term" value="F:identical protein binding"/>
    <property type="evidence" value="ECO:0007669"/>
    <property type="project" value="InterPro"/>
</dbReference>
<evidence type="ECO:0000256" key="1">
    <source>
        <dbReference type="PROSITE-ProRule" id="PRU00266"/>
    </source>
</evidence>
<feature type="region of interest" description="Disordered" evidence="2">
    <location>
        <begin position="663"/>
        <end position="707"/>
    </location>
</feature>
<protein>
    <recommendedName>
        <fullName evidence="3">DRBM domain-containing protein</fullName>
    </recommendedName>
</protein>
<dbReference type="PANTHER" id="PTHR13482:SF3">
    <property type="entry name" value="MICROPROCESSOR COMPLEX SUBUNIT DGCR8"/>
    <property type="match status" value="1"/>
</dbReference>
<dbReference type="SUPFAM" id="SSF54768">
    <property type="entry name" value="dsRNA-binding domain-like"/>
    <property type="match status" value="2"/>
</dbReference>
<name>A0A0H5R7L4_9EUKA</name>
<sequence>MEDLKANVKAGTIKSVFTLLHEYAQQCIGGSPVYEYLFKNRLHSVSVHILGKEYGSAQDVNKKKAKLLAAETVLRKEIPEILQMFQHRRTDADQGDHASLQVDIGPGNFLTEHRFHPYSRPISKDSRPSPVLPIADVNMSAISEQILPLIDNGNIGNFHETLREICRLKCLPTPVIAPVFTEENIFIVNVSVGNQIIGSGQNEAKKQAEDIAVENAVQFLAPEVATQLRRYQMDILTKQVSRLIDNHEVRTEYQLFQLFISECFHAQAVFYVDQDVSGDIIVKVQINGGTYGSGASTHLQTAKGLAIRTAIDNLCPDLGKRLRRVQGASCIDSSSCSPAAFSFSSSMNQIPLNASSPTGSFVSSNNFETVSGGYSPIRSARRNSKVDAGYPYSDGLPLQLESPLNQPGYSTVLGHSRKISETVGSPFDSTTHIDKCIEPKPGEFPLVKSAPVCGDRNSSATFEDGAQSVADVFDYPNAPSHIGVHDNTKFAKFRDDLSVSPVVRNLFARVEQGAITSLCELFAKYFQQVEKATGSFEISCTPNAMYRCQISVNGQVLGSAEHAVKKQSKTNAIETVLRRVCPVLLGAYRSKHPLSASNQLLSMSQDRHESRSSEAGTSYELPLPDFDIAERQKTSSSTLSGHSLQGGQRSYHDQLVAPALQSIPFTERQEERPYSNSPPRTPLDDNTGSPVQVTDQQKQNPHDSLPVPAVVPITQQAYSMLPIDSTNDLIIASDLPFQLDSGIKHKTPCQILSDFQAKRLPTQKLSITCQCSQPNSVLSREYRSVARLGHLQVTATVNTSSKIAKHRAAQGMLKILFPHLTYYIDVVRLVSGNARGIDIDPAVAERIYGNSSPLR</sequence>
<dbReference type="InterPro" id="IPR040375">
    <property type="entry name" value="DGCR8"/>
</dbReference>
<accession>A0A0H5R7L4</accession>
<dbReference type="InterPro" id="IPR014720">
    <property type="entry name" value="dsRBD_dom"/>
</dbReference>
<reference evidence="4" key="1">
    <citation type="submission" date="2015-04" db="EMBL/GenBank/DDBJ databases">
        <title>The genome sequence of the plant pathogenic Rhizarian Plasmodiophora brassicae reveals insights in its biotrophic life cycle and the origin of chitin synthesis.</title>
        <authorList>
            <person name="Schwelm A."/>
            <person name="Fogelqvist J."/>
            <person name="Knaust A."/>
            <person name="Julke S."/>
            <person name="Lilja T."/>
            <person name="Dhandapani V."/>
            <person name="Bonilla-Rosso G."/>
            <person name="Karlsson M."/>
            <person name="Shevchenko A."/>
            <person name="Choi S.R."/>
            <person name="Kim H.G."/>
            <person name="Park J.Y."/>
            <person name="Lim Y.P."/>
            <person name="Ludwig-Muller J."/>
            <person name="Dixelius C."/>
        </authorList>
    </citation>
    <scope>NUCLEOTIDE SEQUENCE</scope>
    <source>
        <tissue evidence="4">Potato root galls</tissue>
    </source>
</reference>
<evidence type="ECO:0000313" key="4">
    <source>
        <dbReference type="EMBL" id="CRZ09742.1"/>
    </source>
</evidence>
<evidence type="ECO:0000259" key="3">
    <source>
        <dbReference type="PROSITE" id="PS50137"/>
    </source>
</evidence>
<feature type="compositionally biased region" description="Polar residues" evidence="2">
    <location>
        <begin position="674"/>
        <end position="699"/>
    </location>
</feature>
<organism evidence="4">
    <name type="scientific">Spongospora subterranea</name>
    <dbReference type="NCBI Taxonomy" id="70186"/>
    <lineage>
        <taxon>Eukaryota</taxon>
        <taxon>Sar</taxon>
        <taxon>Rhizaria</taxon>
        <taxon>Endomyxa</taxon>
        <taxon>Phytomyxea</taxon>
        <taxon>Plasmodiophorida</taxon>
        <taxon>Plasmodiophoridae</taxon>
        <taxon>Spongospora</taxon>
    </lineage>
</organism>
<dbReference type="GO" id="GO:0070878">
    <property type="term" value="F:primary miRNA binding"/>
    <property type="evidence" value="ECO:0007669"/>
    <property type="project" value="TreeGrafter"/>
</dbReference>
<dbReference type="GO" id="GO:0070877">
    <property type="term" value="C:microprocessor complex"/>
    <property type="evidence" value="ECO:0007669"/>
    <property type="project" value="InterPro"/>
</dbReference>
<evidence type="ECO:0000256" key="2">
    <source>
        <dbReference type="SAM" id="MobiDB-lite"/>
    </source>
</evidence>
<feature type="domain" description="DRBM" evidence="3">
    <location>
        <begin position="186"/>
        <end position="222"/>
    </location>
</feature>
<dbReference type="GO" id="GO:0003725">
    <property type="term" value="F:double-stranded RNA binding"/>
    <property type="evidence" value="ECO:0007669"/>
    <property type="project" value="TreeGrafter"/>
</dbReference>
<dbReference type="GO" id="GO:0031053">
    <property type="term" value="P:primary miRNA processing"/>
    <property type="evidence" value="ECO:0007669"/>
    <property type="project" value="InterPro"/>
</dbReference>
<dbReference type="EMBL" id="HACM01009300">
    <property type="protein sequence ID" value="CRZ09742.1"/>
    <property type="molecule type" value="Transcribed_RNA"/>
</dbReference>
<dbReference type="PROSITE" id="PS50137">
    <property type="entry name" value="DS_RBD"/>
    <property type="match status" value="1"/>
</dbReference>
<dbReference type="GO" id="GO:0020037">
    <property type="term" value="F:heme binding"/>
    <property type="evidence" value="ECO:0007669"/>
    <property type="project" value="InterPro"/>
</dbReference>
<dbReference type="AlphaFoldDB" id="A0A0H5R7L4"/>
<feature type="region of interest" description="Disordered" evidence="2">
    <location>
        <begin position="601"/>
        <end position="623"/>
    </location>
</feature>